<feature type="compositionally biased region" description="Low complexity" evidence="11">
    <location>
        <begin position="1"/>
        <end position="30"/>
    </location>
</feature>
<dbReference type="GO" id="GO:0031410">
    <property type="term" value="C:cytoplasmic vesicle"/>
    <property type="evidence" value="ECO:0007669"/>
    <property type="project" value="UniProtKB-KW"/>
</dbReference>
<evidence type="ECO:0000256" key="7">
    <source>
        <dbReference type="ARBA" id="ARBA00022989"/>
    </source>
</evidence>
<evidence type="ECO:0000256" key="12">
    <source>
        <dbReference type="SAM" id="Phobius"/>
    </source>
</evidence>
<evidence type="ECO:0000313" key="15">
    <source>
        <dbReference type="Proteomes" id="UP000215316"/>
    </source>
</evidence>
<feature type="transmembrane region" description="Helical" evidence="12">
    <location>
        <begin position="46"/>
        <end position="68"/>
    </location>
</feature>
<sequence>MSAAAPGSAARGHADSPASAAPGSPASAAPPLAPARRDVLRRRIRWIVAGTIAWNTVEAGVALSAGAVASSTALVAFGLDSIVEVLAASAVAWQFSAPDPEARERTALRLIAVSFLCLAAYVSVDAALALVGGSAARPSPTGIVLAALSLAVMPALSLLERRTGTELGSASAVADSRQTLVCAWLSAALLVGLLLDAGLGWWWADPVAGLAIAAFAVREGVEAWRGDACTVPVAALTGERAPEADAPHAGAPGAGTPGADATGADATGAGTSDASAPGSCR</sequence>
<feature type="transmembrane region" description="Helical" evidence="12">
    <location>
        <begin position="107"/>
        <end position="130"/>
    </location>
</feature>
<keyword evidence="8" id="KW-0770">Synapse</keyword>
<evidence type="ECO:0000313" key="14">
    <source>
        <dbReference type="EMBL" id="OQJ64502.1"/>
    </source>
</evidence>
<accession>A0A225CS29</accession>
<dbReference type="InterPro" id="IPR058533">
    <property type="entry name" value="Cation_efflux_TM"/>
</dbReference>
<dbReference type="PANTHER" id="PTHR31937:SF2">
    <property type="entry name" value="TRANSMEMBRANE PROTEIN 163"/>
    <property type="match status" value="1"/>
</dbReference>
<evidence type="ECO:0000256" key="6">
    <source>
        <dbReference type="ARBA" id="ARBA00022833"/>
    </source>
</evidence>
<keyword evidence="15" id="KW-1185">Reference proteome</keyword>
<proteinExistence type="inferred from homology"/>
<feature type="domain" description="Cation efflux protein transmembrane" evidence="13">
    <location>
        <begin position="112"/>
        <end position="222"/>
    </location>
</feature>
<reference evidence="14" key="1">
    <citation type="submission" date="2017-08" db="EMBL/GenBank/DDBJ databases">
        <title>Genomes of multiple Clavibacter strains from different subspecies.</title>
        <authorList>
            <person name="Yuan X.-K."/>
            <person name="Li X.-S."/>
            <person name="Nie J."/>
            <person name="De Boer S.H."/>
        </authorList>
    </citation>
    <scope>NUCLEOTIDE SEQUENCE [LARGE SCALE GENOMIC DNA]</scope>
    <source>
        <strain evidence="14">ATCC 33566</strain>
    </source>
</reference>
<evidence type="ECO:0000259" key="13">
    <source>
        <dbReference type="Pfam" id="PF01545"/>
    </source>
</evidence>
<feature type="region of interest" description="Disordered" evidence="11">
    <location>
        <begin position="1"/>
        <end position="32"/>
    </location>
</feature>
<name>A0A225CS29_9MICO</name>
<organism evidence="14 15">
    <name type="scientific">Clavibacter tessellarius</name>
    <dbReference type="NCBI Taxonomy" id="31965"/>
    <lineage>
        <taxon>Bacteria</taxon>
        <taxon>Bacillati</taxon>
        <taxon>Actinomycetota</taxon>
        <taxon>Actinomycetes</taxon>
        <taxon>Micrococcales</taxon>
        <taxon>Microbacteriaceae</taxon>
        <taxon>Clavibacter</taxon>
    </lineage>
</organism>
<evidence type="ECO:0000256" key="3">
    <source>
        <dbReference type="ARBA" id="ARBA00008731"/>
    </source>
</evidence>
<feature type="transmembrane region" description="Helical" evidence="12">
    <location>
        <begin position="74"/>
        <end position="95"/>
    </location>
</feature>
<dbReference type="Proteomes" id="UP000215316">
    <property type="component" value="Unassembled WGS sequence"/>
</dbReference>
<evidence type="ECO:0000256" key="9">
    <source>
        <dbReference type="ARBA" id="ARBA00023136"/>
    </source>
</evidence>
<dbReference type="Pfam" id="PF01545">
    <property type="entry name" value="Cation_efflux"/>
    <property type="match status" value="1"/>
</dbReference>
<comment type="caution">
    <text evidence="14">The sequence shown here is derived from an EMBL/GenBank/DDBJ whole genome shotgun (WGS) entry which is preliminary data.</text>
</comment>
<dbReference type="PANTHER" id="PTHR31937">
    <property type="entry name" value="TRANSMEMBRANE PROTEIN 163"/>
    <property type="match status" value="1"/>
</dbReference>
<comment type="similarity">
    <text evidence="3">Belongs to the TMEM163 family.</text>
</comment>
<dbReference type="SUPFAM" id="SSF161111">
    <property type="entry name" value="Cation efflux protein transmembrane domain-like"/>
    <property type="match status" value="1"/>
</dbReference>
<keyword evidence="10" id="KW-0968">Cytoplasmic vesicle</keyword>
<keyword evidence="9 12" id="KW-0472">Membrane</keyword>
<keyword evidence="5" id="KW-0967">Endosome</keyword>
<evidence type="ECO:0000256" key="2">
    <source>
        <dbReference type="ARBA" id="ARBA00004644"/>
    </source>
</evidence>
<evidence type="ECO:0000256" key="10">
    <source>
        <dbReference type="ARBA" id="ARBA00023329"/>
    </source>
</evidence>
<evidence type="ECO:0000256" key="4">
    <source>
        <dbReference type="ARBA" id="ARBA00022692"/>
    </source>
</evidence>
<evidence type="ECO:0000256" key="11">
    <source>
        <dbReference type="SAM" id="MobiDB-lite"/>
    </source>
</evidence>
<gene>
    <name evidence="14" type="ORF">B5P24_14775</name>
</gene>
<dbReference type="InterPro" id="IPR026765">
    <property type="entry name" value="Tmem163"/>
</dbReference>
<dbReference type="GO" id="GO:0016020">
    <property type="term" value="C:membrane"/>
    <property type="evidence" value="ECO:0007669"/>
    <property type="project" value="InterPro"/>
</dbReference>
<protein>
    <submittedName>
        <fullName evidence="14">Cobalt transporter</fullName>
    </submittedName>
</protein>
<comment type="subcellular location">
    <subcellularLocation>
        <location evidence="2">Cytoplasmic vesicle</location>
        <location evidence="2">Secretory vesicle</location>
        <location evidence="2">Synaptic vesicle membrane</location>
        <topology evidence="2">Multi-pass membrane protein</topology>
    </subcellularLocation>
    <subcellularLocation>
        <location evidence="1">Early endosome membrane</location>
    </subcellularLocation>
</comment>
<keyword evidence="7 12" id="KW-1133">Transmembrane helix</keyword>
<feature type="transmembrane region" description="Helical" evidence="12">
    <location>
        <begin position="180"/>
        <end position="204"/>
    </location>
</feature>
<evidence type="ECO:0000256" key="1">
    <source>
        <dbReference type="ARBA" id="ARBA00004146"/>
    </source>
</evidence>
<dbReference type="EMBL" id="MZMQ01000001">
    <property type="protein sequence ID" value="OQJ64502.1"/>
    <property type="molecule type" value="Genomic_DNA"/>
</dbReference>
<feature type="transmembrane region" description="Helical" evidence="12">
    <location>
        <begin position="142"/>
        <end position="159"/>
    </location>
</feature>
<keyword evidence="4 12" id="KW-0812">Transmembrane</keyword>
<evidence type="ECO:0000256" key="5">
    <source>
        <dbReference type="ARBA" id="ARBA00022753"/>
    </source>
</evidence>
<dbReference type="Gene3D" id="1.20.1510.10">
    <property type="entry name" value="Cation efflux protein transmembrane domain"/>
    <property type="match status" value="1"/>
</dbReference>
<feature type="region of interest" description="Disordered" evidence="11">
    <location>
        <begin position="241"/>
        <end position="281"/>
    </location>
</feature>
<dbReference type="AlphaFoldDB" id="A0A225CS29"/>
<keyword evidence="6" id="KW-0862">Zinc</keyword>
<evidence type="ECO:0000256" key="8">
    <source>
        <dbReference type="ARBA" id="ARBA00023018"/>
    </source>
</evidence>
<dbReference type="GO" id="GO:0008324">
    <property type="term" value="F:monoatomic cation transmembrane transporter activity"/>
    <property type="evidence" value="ECO:0007669"/>
    <property type="project" value="InterPro"/>
</dbReference>
<feature type="compositionally biased region" description="Low complexity" evidence="11">
    <location>
        <begin position="257"/>
        <end position="281"/>
    </location>
</feature>
<dbReference type="InterPro" id="IPR027469">
    <property type="entry name" value="Cation_efflux_TMD_sf"/>
</dbReference>